<proteinExistence type="predicted"/>
<name>A0A4Y2FZ30_ARAVE</name>
<sequence>MVITKLLASIHKGNEIGNHELVLSIDIKGAFDNIQCNAIESYLDNIECNACDLIPKFRPAFSQIATSVTEHLLPPAMREFKTNRTSTVLYVFISSSSHHLVSLEMEGLVSLFNIQLRLFVSP</sequence>
<evidence type="ECO:0000313" key="1">
    <source>
        <dbReference type="EMBL" id="GBM45695.1"/>
    </source>
</evidence>
<comment type="caution">
    <text evidence="1">The sequence shown here is derived from an EMBL/GenBank/DDBJ whole genome shotgun (WGS) entry which is preliminary data.</text>
</comment>
<protein>
    <recommendedName>
        <fullName evidence="3">Reverse transcriptase domain-containing protein</fullName>
    </recommendedName>
</protein>
<evidence type="ECO:0008006" key="3">
    <source>
        <dbReference type="Google" id="ProtNLM"/>
    </source>
</evidence>
<accession>A0A4Y2FZ30</accession>
<dbReference type="AlphaFoldDB" id="A0A4Y2FZ30"/>
<organism evidence="1 2">
    <name type="scientific">Araneus ventricosus</name>
    <name type="common">Orbweaver spider</name>
    <name type="synonym">Epeira ventricosa</name>
    <dbReference type="NCBI Taxonomy" id="182803"/>
    <lineage>
        <taxon>Eukaryota</taxon>
        <taxon>Metazoa</taxon>
        <taxon>Ecdysozoa</taxon>
        <taxon>Arthropoda</taxon>
        <taxon>Chelicerata</taxon>
        <taxon>Arachnida</taxon>
        <taxon>Araneae</taxon>
        <taxon>Araneomorphae</taxon>
        <taxon>Entelegynae</taxon>
        <taxon>Araneoidea</taxon>
        <taxon>Araneidae</taxon>
        <taxon>Araneus</taxon>
    </lineage>
</organism>
<dbReference type="Proteomes" id="UP000499080">
    <property type="component" value="Unassembled WGS sequence"/>
</dbReference>
<keyword evidence="2" id="KW-1185">Reference proteome</keyword>
<dbReference type="EMBL" id="BGPR01001108">
    <property type="protein sequence ID" value="GBM45695.1"/>
    <property type="molecule type" value="Genomic_DNA"/>
</dbReference>
<evidence type="ECO:0000313" key="2">
    <source>
        <dbReference type="Proteomes" id="UP000499080"/>
    </source>
</evidence>
<dbReference type="OrthoDB" id="411871at2759"/>
<reference evidence="1 2" key="1">
    <citation type="journal article" date="2019" name="Sci. Rep.">
        <title>Orb-weaving spider Araneus ventricosus genome elucidates the spidroin gene catalogue.</title>
        <authorList>
            <person name="Kono N."/>
            <person name="Nakamura H."/>
            <person name="Ohtoshi R."/>
            <person name="Moran D.A.P."/>
            <person name="Shinohara A."/>
            <person name="Yoshida Y."/>
            <person name="Fujiwara M."/>
            <person name="Mori M."/>
            <person name="Tomita M."/>
            <person name="Arakawa K."/>
        </authorList>
    </citation>
    <scope>NUCLEOTIDE SEQUENCE [LARGE SCALE GENOMIC DNA]</scope>
</reference>
<gene>
    <name evidence="1" type="ORF">AVEN_14140_1</name>
</gene>